<dbReference type="AlphaFoldDB" id="A0A3P7KEW6"/>
<dbReference type="EMBL" id="UYRW01008179">
    <property type="protein sequence ID" value="VDM96372.1"/>
    <property type="molecule type" value="Genomic_DNA"/>
</dbReference>
<evidence type="ECO:0000313" key="2">
    <source>
        <dbReference type="Proteomes" id="UP000271087"/>
    </source>
</evidence>
<gene>
    <name evidence="1" type="ORF">NOO_LOCUS11532</name>
</gene>
<reference evidence="1 2" key="1">
    <citation type="submission" date="2018-08" db="EMBL/GenBank/DDBJ databases">
        <authorList>
            <person name="Laetsch R D."/>
            <person name="Stevens L."/>
            <person name="Kumar S."/>
            <person name="Blaxter L. M."/>
        </authorList>
    </citation>
    <scope>NUCLEOTIDE SEQUENCE [LARGE SCALE GENOMIC DNA]</scope>
</reference>
<proteinExistence type="predicted"/>
<keyword evidence="2" id="KW-1185">Reference proteome</keyword>
<dbReference type="Proteomes" id="UP000271087">
    <property type="component" value="Unassembled WGS sequence"/>
</dbReference>
<accession>A0A3P7KEW6</accession>
<evidence type="ECO:0000313" key="1">
    <source>
        <dbReference type="EMBL" id="VDM96372.1"/>
    </source>
</evidence>
<dbReference type="OrthoDB" id="5825944at2759"/>
<sequence length="148" mass="16739">ALVYFCIEISKDCTDIPLENISQVLTNDFKHLVNEECDQIESYAESLKPFLTQDFINLWLSCDCDDPLVEDIWNVRNEQLGTNANDTIPLQEGHYKQALKALSNGELSLVIKSLEEASKNGNYRCEATLLLALAHTRYEGAIVNLIIF</sequence>
<name>A0A3P7KEW6_ONCOC</name>
<protein>
    <submittedName>
        <fullName evidence="1">Uncharacterized protein</fullName>
    </submittedName>
</protein>
<feature type="non-terminal residue" evidence="1">
    <location>
        <position position="1"/>
    </location>
</feature>
<organism evidence="1 2">
    <name type="scientific">Onchocerca ochengi</name>
    <name type="common">Filarial nematode worm</name>
    <dbReference type="NCBI Taxonomy" id="42157"/>
    <lineage>
        <taxon>Eukaryota</taxon>
        <taxon>Metazoa</taxon>
        <taxon>Ecdysozoa</taxon>
        <taxon>Nematoda</taxon>
        <taxon>Chromadorea</taxon>
        <taxon>Rhabditida</taxon>
        <taxon>Spirurina</taxon>
        <taxon>Spiruromorpha</taxon>
        <taxon>Filarioidea</taxon>
        <taxon>Onchocercidae</taxon>
        <taxon>Onchocerca</taxon>
    </lineage>
</organism>